<proteinExistence type="predicted"/>
<dbReference type="KEGG" id="slt:Slit_0229"/>
<feature type="domain" description="Bacteriophage Mu GpT" evidence="1">
    <location>
        <begin position="235"/>
        <end position="299"/>
    </location>
</feature>
<name>D5CUD6_SIDLE</name>
<dbReference type="HOGENOM" id="CLU_784834_0_0_4"/>
<evidence type="ECO:0000313" key="2">
    <source>
        <dbReference type="EMBL" id="ADE10471.1"/>
    </source>
</evidence>
<reference evidence="2 3" key="1">
    <citation type="submission" date="2010-03" db="EMBL/GenBank/DDBJ databases">
        <title>Complete sequence of Sideroxydans lithotrophicus ES-1.</title>
        <authorList>
            <consortium name="US DOE Joint Genome Institute"/>
            <person name="Lucas S."/>
            <person name="Copeland A."/>
            <person name="Lapidus A."/>
            <person name="Cheng J.-F."/>
            <person name="Bruce D."/>
            <person name="Goodwin L."/>
            <person name="Pitluck S."/>
            <person name="Munk A.C."/>
            <person name="Detter J.C."/>
            <person name="Han C."/>
            <person name="Tapia R."/>
            <person name="Larimer F."/>
            <person name="Land M."/>
            <person name="Hauser L."/>
            <person name="Kyrpides N."/>
            <person name="Ivanova N."/>
            <person name="Emerson D."/>
            <person name="Woyke T."/>
        </authorList>
    </citation>
    <scope>NUCLEOTIDE SEQUENCE [LARGE SCALE GENOMIC DNA]</scope>
    <source>
        <strain evidence="2 3">ES-1</strain>
    </source>
</reference>
<evidence type="ECO:0000259" key="1">
    <source>
        <dbReference type="Pfam" id="PF10124"/>
    </source>
</evidence>
<dbReference type="STRING" id="580332.Slit_0229"/>
<sequence length="302" mass="33327">MLINKDTLASIFTGLKTIFNNTLKAAPGNWQATAMEVQSDAEGEDYMWLSRFPKLRKWLGDKVVKNLKAGKYYKVNEDWETTIAVKRNHIDDDRLGIYNTQAQQAGEAASELHDIIVDDLKNKAFTETCFDGQFYYDTDHPVKDASVSNKGTMALSCATKAAAVASYGAARTAIMSFKDEEGMPLRLIPDTLEVPPALEATARTLCEADKLDDNSPNPYKGSATVLVNPALTSATGWMLHVTKKASVKPFIVQMRKKPTFVSQTSEDNDDVFNRAEYKFGAEARATGLYGYWQLSYGSTGAA</sequence>
<gene>
    <name evidence="2" type="ordered locus">Slit_0229</name>
</gene>
<dbReference type="Proteomes" id="UP000001625">
    <property type="component" value="Chromosome"/>
</dbReference>
<keyword evidence="3" id="KW-1185">Reference proteome</keyword>
<feature type="domain" description="Bacteriophage Mu GpT" evidence="1">
    <location>
        <begin position="164"/>
        <end position="230"/>
    </location>
</feature>
<dbReference type="Pfam" id="PF10124">
    <property type="entry name" value="Mu-like_gpT"/>
    <property type="match status" value="3"/>
</dbReference>
<evidence type="ECO:0000313" key="3">
    <source>
        <dbReference type="Proteomes" id="UP000001625"/>
    </source>
</evidence>
<feature type="domain" description="Bacteriophage Mu GpT" evidence="1">
    <location>
        <begin position="8"/>
        <end position="150"/>
    </location>
</feature>
<protein>
    <submittedName>
        <fullName evidence="2">Mu-like major head subunit gpT, prophage</fullName>
    </submittedName>
</protein>
<dbReference type="eggNOG" id="COG4397">
    <property type="taxonomic scope" value="Bacteria"/>
</dbReference>
<dbReference type="InterPro" id="IPR018774">
    <property type="entry name" value="Phage_Mu_GpT"/>
</dbReference>
<dbReference type="EMBL" id="CP001965">
    <property type="protein sequence ID" value="ADE10471.1"/>
    <property type="molecule type" value="Genomic_DNA"/>
</dbReference>
<accession>D5CUD6</accession>
<dbReference type="OrthoDB" id="9804833at2"/>
<dbReference type="RefSeq" id="WP_013028370.1">
    <property type="nucleotide sequence ID" value="NC_013959.1"/>
</dbReference>
<organism evidence="2 3">
    <name type="scientific">Sideroxydans lithotrophicus (strain ES-1)</name>
    <dbReference type="NCBI Taxonomy" id="580332"/>
    <lineage>
        <taxon>Bacteria</taxon>
        <taxon>Pseudomonadati</taxon>
        <taxon>Pseudomonadota</taxon>
        <taxon>Betaproteobacteria</taxon>
        <taxon>Nitrosomonadales</taxon>
        <taxon>Gallionellaceae</taxon>
        <taxon>Sideroxydans</taxon>
    </lineage>
</organism>
<dbReference type="AlphaFoldDB" id="D5CUD6"/>